<feature type="binding site" evidence="4">
    <location>
        <position position="196"/>
    </location>
    <ligand>
        <name>substrate</name>
    </ligand>
</feature>
<name>A0ABU8TEB2_9HYPH</name>
<feature type="active site" evidence="4">
    <location>
        <position position="165"/>
    </location>
</feature>
<feature type="binding site" evidence="4">
    <location>
        <position position="353"/>
    </location>
    <ligand>
        <name>Mg(2+)</name>
        <dbReference type="ChEBI" id="CHEBI:18420"/>
        <note>structural</note>
    </ligand>
</feature>
<accession>A0ABU8TEB2</accession>
<dbReference type="InterPro" id="IPR043008">
    <property type="entry name" value="AtzD/Barbiturase_RUA"/>
</dbReference>
<sequence length="371" mass="38186">MTVQMREARVHRLPMSAPNDTSAIANLIASGEIDPGSIVAILGKSEGNGCVNDFTRGYAVQSLELLLSSYLDTARIHNICMVMSGGTEGALSPHWILFEAMSAMKANPARFPEGALALGTHVTDDFAPEEIGRLAQVEAVAAGVHAAMAQAGIARVEDVHFVQIKCPLLTAERIRAAGGASQVATTDTLRSMGLSRGASALGVALALGEISKAELSNAAIGADLSLFSTRASCSAGVELMGCEILIMGMSSQWSGPLAIGHAVMGDALDVDPVRGVLRSFGLGENGQLDPAGRARITALLVKAEASKSGHVRGARHTMLDDSDISSTRHARGFVAGALGGLIGHSELFVSGGAEHQGPDGGGPCAIICDRT</sequence>
<keyword evidence="6" id="KW-1185">Reference proteome</keyword>
<feature type="region of interest" description="RU A" evidence="4">
    <location>
        <begin position="1"/>
        <end position="104"/>
    </location>
</feature>
<feature type="site" description="Important for substrate specificity" evidence="4">
    <location>
        <position position="327"/>
    </location>
</feature>
<dbReference type="InterPro" id="IPR014086">
    <property type="entry name" value="AtzD/Barbiturase"/>
</dbReference>
<comment type="similarity">
    <text evidence="1 4">Belongs to the cyclic amide hydrolase (CyAH) family.</text>
</comment>
<feature type="binding site" evidence="4">
    <location>
        <position position="357"/>
    </location>
    <ligand>
        <name>Mg(2+)</name>
        <dbReference type="ChEBI" id="CHEBI:18420"/>
        <note>structural</note>
    </ligand>
</feature>
<comment type="subunit">
    <text evidence="2 4">Homotetramer.</text>
</comment>
<evidence type="ECO:0000256" key="1">
    <source>
        <dbReference type="ARBA" id="ARBA00010947"/>
    </source>
</evidence>
<proteinExistence type="inferred from homology"/>
<evidence type="ECO:0000313" key="5">
    <source>
        <dbReference type="EMBL" id="MEJ8472507.1"/>
    </source>
</evidence>
<feature type="binding site" evidence="4">
    <location>
        <position position="331"/>
    </location>
    <ligand>
        <name>substrate</name>
    </ligand>
</feature>
<protein>
    <recommendedName>
        <fullName evidence="4">Cyanuric acid amidohydrolase</fullName>
        <shortName evidence="4">CAH</shortName>
        <ecNumber evidence="4">3.5.2.15</ecNumber>
    </recommendedName>
</protein>
<feature type="binding site" evidence="4">
    <location>
        <position position="358"/>
    </location>
    <ligand>
        <name>Mg(2+)</name>
        <dbReference type="ChEBI" id="CHEBI:18420"/>
        <note>structural</note>
    </ligand>
</feature>
<feature type="binding site" evidence="4">
    <location>
        <begin position="234"/>
        <end position="235"/>
    </location>
    <ligand>
        <name>substrate</name>
    </ligand>
</feature>
<comment type="caution">
    <text evidence="5">The sequence shown here is derived from an EMBL/GenBank/DDBJ whole genome shotgun (WGS) entry which is preliminary data.</text>
</comment>
<feature type="binding site" evidence="4">
    <location>
        <begin position="350"/>
        <end position="351"/>
    </location>
    <ligand>
        <name>substrate</name>
    </ligand>
</feature>
<dbReference type="Pfam" id="PF09663">
    <property type="entry name" value="Amido_AtzD_TrzD"/>
    <property type="match status" value="1"/>
</dbReference>
<evidence type="ECO:0000256" key="3">
    <source>
        <dbReference type="ARBA" id="ARBA00022801"/>
    </source>
</evidence>
<gene>
    <name evidence="5" type="ORF">V6575_00265</name>
</gene>
<dbReference type="RefSeq" id="WP_340271971.1">
    <property type="nucleotide sequence ID" value="NZ_JBAKIA010000001.1"/>
</dbReference>
<comment type="function">
    <text evidence="4">Responsible for the hydrolysis of cyanuric acid, an intermediate formed during catabolism of s-triazine based compounds in herbicides such as atrazine and polymers such as melamine. Catalyzes the hydrolytic opening of the s-triazine ring of cyanuric acid (2,4,6-trihydroxy-s-triazine) to yield carbon dioxide and carboxybiuret, which spontaneously decarboxylates to biuret.</text>
</comment>
<dbReference type="NCBIfam" id="TIGR02714">
    <property type="entry name" value="amido_AtzD_TrzD"/>
    <property type="match status" value="1"/>
</dbReference>
<dbReference type="Gene3D" id="3.30.1330.170">
    <property type="entry name" value="Cyanuric acid hydrolase/Barbiturase, RU A"/>
    <property type="match status" value="1"/>
</dbReference>
<feature type="binding site" evidence="4">
    <location>
        <position position="304"/>
    </location>
    <ligand>
        <name>Mg(2+)</name>
        <dbReference type="ChEBI" id="CHEBI:18420"/>
        <note>structural</note>
    </ligand>
</feature>
<dbReference type="InterPro" id="IPR043006">
    <property type="entry name" value="AtzD/Barbiturase_RUB"/>
</dbReference>
<keyword evidence="4" id="KW-0460">Magnesium</keyword>
<dbReference type="Proteomes" id="UP001385499">
    <property type="component" value="Unassembled WGS sequence"/>
</dbReference>
<dbReference type="Gene3D" id="3.30.1330.160">
    <property type="entry name" value="Cyanuric acid hydrolase/Barbituras, RU C"/>
    <property type="match status" value="1"/>
</dbReference>
<comment type="activity regulation">
    <text evidence="4">Inhibited by barbituric acid.</text>
</comment>
<dbReference type="EMBL" id="JBAKIA010000001">
    <property type="protein sequence ID" value="MEJ8472507.1"/>
    <property type="molecule type" value="Genomic_DNA"/>
</dbReference>
<keyword evidence="4" id="KW-0479">Metal-binding</keyword>
<feature type="binding site" evidence="4">
    <location>
        <position position="361"/>
    </location>
    <ligand>
        <name>Mg(2+)</name>
        <dbReference type="ChEBI" id="CHEBI:18420"/>
        <note>structural</note>
    </ligand>
</feature>
<feature type="binding site" evidence="4">
    <location>
        <begin position="84"/>
        <end position="85"/>
    </location>
    <ligand>
        <name>substrate</name>
    </ligand>
</feature>
<feature type="binding site" evidence="4">
    <location>
        <position position="56"/>
    </location>
    <ligand>
        <name>substrate</name>
    </ligand>
</feature>
<dbReference type="InterPro" id="IPR043007">
    <property type="entry name" value="AtzD/Barbiturase_RUC"/>
</dbReference>
<evidence type="ECO:0000313" key="6">
    <source>
        <dbReference type="Proteomes" id="UP001385499"/>
    </source>
</evidence>
<feature type="region of interest" description="RU C" evidence="4">
    <location>
        <begin position="257"/>
        <end position="371"/>
    </location>
</feature>
<comment type="caution">
    <text evidence="4">Lacks conserved residue(s) required for the propagation of feature annotation.</text>
</comment>
<feature type="active site" description="Nucleophile" evidence="4">
    <location>
        <position position="234"/>
    </location>
</feature>
<feature type="binding site" evidence="4">
    <location>
        <position position="356"/>
    </location>
    <ligand>
        <name>Mg(2+)</name>
        <dbReference type="ChEBI" id="CHEBI:18420"/>
        <note>structural</note>
    </ligand>
</feature>
<reference evidence="5 6" key="1">
    <citation type="submission" date="2024-02" db="EMBL/GenBank/DDBJ databases">
        <title>Roseibium algae sp. nov., isolated from marine alga (Grateloupia sp.), showing potential in myo-inositol conversion.</title>
        <authorList>
            <person name="Wang Y."/>
        </authorList>
    </citation>
    <scope>NUCLEOTIDE SEQUENCE [LARGE SCALE GENOMIC DNA]</scope>
    <source>
        <strain evidence="5 6">H3510</strain>
    </source>
</reference>
<evidence type="ECO:0000256" key="2">
    <source>
        <dbReference type="ARBA" id="ARBA00011881"/>
    </source>
</evidence>
<organism evidence="5 6">
    <name type="scientific">Roseibium algae</name>
    <dbReference type="NCBI Taxonomy" id="3123038"/>
    <lineage>
        <taxon>Bacteria</taxon>
        <taxon>Pseudomonadati</taxon>
        <taxon>Pseudomonadota</taxon>
        <taxon>Alphaproteobacteria</taxon>
        <taxon>Hyphomicrobiales</taxon>
        <taxon>Stappiaceae</taxon>
        <taxon>Roseibium</taxon>
    </lineage>
</organism>
<dbReference type="EC" id="3.5.2.15" evidence="4"/>
<dbReference type="Gene3D" id="3.30.1330.180">
    <property type="entry name" value="Cyanuric acid hydrolase/Barbiturase, RU B"/>
    <property type="match status" value="1"/>
</dbReference>
<comment type="pathway">
    <text evidence="4">Xenobiotic degradation; atrazine degradation; biuret from cyanurate: step 1/1.</text>
</comment>
<dbReference type="HAMAP" id="MF_01989">
    <property type="entry name" value="Cyc_amidohydrol"/>
    <property type="match status" value="1"/>
</dbReference>
<keyword evidence="3 4" id="KW-0378">Hydrolase</keyword>
<comment type="domain">
    <text evidence="4">The monomer structure is formed from three repeating units (RUs) that share the same structure as one another. The monomer, the active site and substrate all possess threefold rotational symmetry, to the extent that the active site possesses three potential Ser-Lys catalytic dyads. It is possible that any or all of the three active-site serines may act as nucleophile (albeit only one can do so per catalytic cycle).</text>
</comment>
<comment type="catalytic activity">
    <reaction evidence="4">
        <text>cyanurate + H2O = 1-carboxybiuret + H(+)</text>
        <dbReference type="Rhea" id="RHEA:70363"/>
        <dbReference type="ChEBI" id="CHEBI:15377"/>
        <dbReference type="ChEBI" id="CHEBI:15378"/>
        <dbReference type="ChEBI" id="CHEBI:38028"/>
        <dbReference type="ChEBI" id="CHEBI:142864"/>
        <dbReference type="EC" id="3.5.2.15"/>
    </reaction>
</comment>
<evidence type="ECO:0000256" key="4">
    <source>
        <dbReference type="HAMAP-Rule" id="MF_01989"/>
    </source>
</evidence>